<feature type="region of interest" description="Disordered" evidence="1">
    <location>
        <begin position="49"/>
        <end position="87"/>
    </location>
</feature>
<proteinExistence type="predicted"/>
<feature type="compositionally biased region" description="Polar residues" evidence="1">
    <location>
        <begin position="8"/>
        <end position="18"/>
    </location>
</feature>
<evidence type="ECO:0000256" key="1">
    <source>
        <dbReference type="SAM" id="MobiDB-lite"/>
    </source>
</evidence>
<sequence>MMACAGTDSYTSRPSSLSAGRWRLSDGERRRQEAEALSSGFLSLSWLKGTDGLPGNRSDQKGIYRNEGSEIGGKTRNTRGRTMNGVNNGRVEITHSTQAVNHN</sequence>
<keyword evidence="3" id="KW-1185">Reference proteome</keyword>
<feature type="region of interest" description="Disordered" evidence="1">
    <location>
        <begin position="1"/>
        <end position="24"/>
    </location>
</feature>
<dbReference type="Proteomes" id="UP000324222">
    <property type="component" value="Unassembled WGS sequence"/>
</dbReference>
<evidence type="ECO:0000313" key="2">
    <source>
        <dbReference type="EMBL" id="MPC89525.1"/>
    </source>
</evidence>
<reference evidence="2 3" key="1">
    <citation type="submission" date="2019-05" db="EMBL/GenBank/DDBJ databases">
        <title>Another draft genome of Portunus trituberculatus and its Hox gene families provides insights of decapod evolution.</title>
        <authorList>
            <person name="Jeong J.-H."/>
            <person name="Song I."/>
            <person name="Kim S."/>
            <person name="Choi T."/>
            <person name="Kim D."/>
            <person name="Ryu S."/>
            <person name="Kim W."/>
        </authorList>
    </citation>
    <scope>NUCLEOTIDE SEQUENCE [LARGE SCALE GENOMIC DNA]</scope>
    <source>
        <tissue evidence="2">Muscle</tissue>
    </source>
</reference>
<dbReference type="EMBL" id="VSRR010081313">
    <property type="protein sequence ID" value="MPC89525.1"/>
    <property type="molecule type" value="Genomic_DNA"/>
</dbReference>
<protein>
    <submittedName>
        <fullName evidence="2">Uncharacterized protein</fullName>
    </submittedName>
</protein>
<feature type="compositionally biased region" description="Basic and acidic residues" evidence="1">
    <location>
        <begin position="58"/>
        <end position="68"/>
    </location>
</feature>
<dbReference type="AlphaFoldDB" id="A0A5B7J440"/>
<accession>A0A5B7J440</accession>
<organism evidence="2 3">
    <name type="scientific">Portunus trituberculatus</name>
    <name type="common">Swimming crab</name>
    <name type="synonym">Neptunus trituberculatus</name>
    <dbReference type="NCBI Taxonomy" id="210409"/>
    <lineage>
        <taxon>Eukaryota</taxon>
        <taxon>Metazoa</taxon>
        <taxon>Ecdysozoa</taxon>
        <taxon>Arthropoda</taxon>
        <taxon>Crustacea</taxon>
        <taxon>Multicrustacea</taxon>
        <taxon>Malacostraca</taxon>
        <taxon>Eumalacostraca</taxon>
        <taxon>Eucarida</taxon>
        <taxon>Decapoda</taxon>
        <taxon>Pleocyemata</taxon>
        <taxon>Brachyura</taxon>
        <taxon>Eubrachyura</taxon>
        <taxon>Portunoidea</taxon>
        <taxon>Portunidae</taxon>
        <taxon>Portuninae</taxon>
        <taxon>Portunus</taxon>
    </lineage>
</organism>
<evidence type="ECO:0000313" key="3">
    <source>
        <dbReference type="Proteomes" id="UP000324222"/>
    </source>
</evidence>
<gene>
    <name evidence="2" type="ORF">E2C01_084476</name>
</gene>
<comment type="caution">
    <text evidence="2">The sequence shown here is derived from an EMBL/GenBank/DDBJ whole genome shotgun (WGS) entry which is preliminary data.</text>
</comment>
<name>A0A5B7J440_PORTR</name>